<dbReference type="RefSeq" id="WP_141098559.1">
    <property type="nucleotide sequence ID" value="NZ_FYDG01000035.1"/>
</dbReference>
<evidence type="ECO:0008006" key="4">
    <source>
        <dbReference type="Google" id="ProtNLM"/>
    </source>
</evidence>
<dbReference type="AlphaFoldDB" id="A0A212SFQ9"/>
<evidence type="ECO:0000313" key="2">
    <source>
        <dbReference type="EMBL" id="SNB84358.1"/>
    </source>
</evidence>
<dbReference type="Gene3D" id="1.10.530.10">
    <property type="match status" value="1"/>
</dbReference>
<proteinExistence type="predicted"/>
<feature type="compositionally biased region" description="Gly residues" evidence="1">
    <location>
        <begin position="62"/>
        <end position="87"/>
    </location>
</feature>
<sequence length="277" mass="27349">MGYGQTTAKRRSTTYVLAALSGLFTGGIAWGQTVVIPQGLPVQIKPTYTEPGLPAFDFSGGSSLGGGSGGGNGGGGDDDGGSGGADAGGAALDTMNAQSWGAQASAAASAMGVNASALAATCVMESGCKNSGAGSGSSASGVWQMTDSTYNADIAGAIALNPSIASNITQGLDGKMDPATEAYAAAYELRQDALILQKNGISDPTVLDTRTLYQFGQGAGVAVAKAPDSANLSSYLNLTPSQLAANGISSSTTVGEWRQTISTKLGSSASQVVLAQK</sequence>
<protein>
    <recommendedName>
        <fullName evidence="4">Transglycosylase SLT domain-containing protein</fullName>
    </recommendedName>
</protein>
<dbReference type="SUPFAM" id="SSF53955">
    <property type="entry name" value="Lysozyme-like"/>
    <property type="match status" value="1"/>
</dbReference>
<dbReference type="EMBL" id="FYDG01000035">
    <property type="protein sequence ID" value="SNB84358.1"/>
    <property type="molecule type" value="Genomic_DNA"/>
</dbReference>
<organism evidence="2 3">
    <name type="scientific">Rhodoblastus acidophilus</name>
    <name type="common">Rhodopseudomonas acidophila</name>
    <dbReference type="NCBI Taxonomy" id="1074"/>
    <lineage>
        <taxon>Bacteria</taxon>
        <taxon>Pseudomonadati</taxon>
        <taxon>Pseudomonadota</taxon>
        <taxon>Alphaproteobacteria</taxon>
        <taxon>Hyphomicrobiales</taxon>
        <taxon>Rhodoblastaceae</taxon>
        <taxon>Rhodoblastus</taxon>
    </lineage>
</organism>
<reference evidence="3" key="1">
    <citation type="submission" date="2017-06" db="EMBL/GenBank/DDBJ databases">
        <authorList>
            <person name="Varghese N."/>
            <person name="Submissions S."/>
        </authorList>
    </citation>
    <scope>NUCLEOTIDE SEQUENCE [LARGE SCALE GENOMIC DNA]</scope>
    <source>
        <strain evidence="3">DSM 137</strain>
    </source>
</reference>
<dbReference type="InterPro" id="IPR023346">
    <property type="entry name" value="Lysozyme-like_dom_sf"/>
</dbReference>
<feature type="region of interest" description="Disordered" evidence="1">
    <location>
        <begin position="59"/>
        <end position="89"/>
    </location>
</feature>
<dbReference type="Proteomes" id="UP000198418">
    <property type="component" value="Unassembled WGS sequence"/>
</dbReference>
<evidence type="ECO:0000256" key="1">
    <source>
        <dbReference type="SAM" id="MobiDB-lite"/>
    </source>
</evidence>
<keyword evidence="3" id="KW-1185">Reference proteome</keyword>
<accession>A0A212SFQ9</accession>
<dbReference type="OrthoDB" id="8451926at2"/>
<evidence type="ECO:0000313" key="3">
    <source>
        <dbReference type="Proteomes" id="UP000198418"/>
    </source>
</evidence>
<name>A0A212SFQ9_RHOAC</name>
<gene>
    <name evidence="2" type="ORF">SAMN06265338_13513</name>
</gene>